<proteinExistence type="predicted"/>
<dbReference type="EnsemblPlants" id="Bo4g076620.1">
    <property type="protein sequence ID" value="Bo4g076620.1"/>
    <property type="gene ID" value="Bo4g076620"/>
</dbReference>
<name>A0A0D3BUH1_BRAOL</name>
<keyword evidence="2" id="KW-1185">Reference proteome</keyword>
<accession>A0A0D3BUH1</accession>
<dbReference type="AlphaFoldDB" id="A0A0D3BUH1"/>
<sequence>MMASSICKTIKFGIKNIRELWYYIHKAPTTRTITTTIADFPLKAFHFTNFSSPGKSTCLPELDPDHPQYQLPPQVTISLGFVH</sequence>
<evidence type="ECO:0000313" key="1">
    <source>
        <dbReference type="EnsemblPlants" id="Bo4g076620.1"/>
    </source>
</evidence>
<organism evidence="1 2">
    <name type="scientific">Brassica oleracea var. oleracea</name>
    <dbReference type="NCBI Taxonomy" id="109376"/>
    <lineage>
        <taxon>Eukaryota</taxon>
        <taxon>Viridiplantae</taxon>
        <taxon>Streptophyta</taxon>
        <taxon>Embryophyta</taxon>
        <taxon>Tracheophyta</taxon>
        <taxon>Spermatophyta</taxon>
        <taxon>Magnoliopsida</taxon>
        <taxon>eudicotyledons</taxon>
        <taxon>Gunneridae</taxon>
        <taxon>Pentapetalae</taxon>
        <taxon>rosids</taxon>
        <taxon>malvids</taxon>
        <taxon>Brassicales</taxon>
        <taxon>Brassicaceae</taxon>
        <taxon>Brassiceae</taxon>
        <taxon>Brassica</taxon>
    </lineage>
</organism>
<reference evidence="1 2" key="1">
    <citation type="journal article" date="2014" name="Genome Biol.">
        <title>Transcriptome and methylome profiling reveals relics of genome dominance in the mesopolyploid Brassica oleracea.</title>
        <authorList>
            <person name="Parkin I.A."/>
            <person name="Koh C."/>
            <person name="Tang H."/>
            <person name="Robinson S.J."/>
            <person name="Kagale S."/>
            <person name="Clarke W.E."/>
            <person name="Town C.D."/>
            <person name="Nixon J."/>
            <person name="Krishnakumar V."/>
            <person name="Bidwell S.L."/>
            <person name="Denoeud F."/>
            <person name="Belcram H."/>
            <person name="Links M.G."/>
            <person name="Just J."/>
            <person name="Clarke C."/>
            <person name="Bender T."/>
            <person name="Huebert T."/>
            <person name="Mason A.S."/>
            <person name="Pires J.C."/>
            <person name="Barker G."/>
            <person name="Moore J."/>
            <person name="Walley P.G."/>
            <person name="Manoli S."/>
            <person name="Batley J."/>
            <person name="Edwards D."/>
            <person name="Nelson M.N."/>
            <person name="Wang X."/>
            <person name="Paterson A.H."/>
            <person name="King G."/>
            <person name="Bancroft I."/>
            <person name="Chalhoub B."/>
            <person name="Sharpe A.G."/>
        </authorList>
    </citation>
    <scope>NUCLEOTIDE SEQUENCE</scope>
    <source>
        <strain evidence="1 2">cv. TO1000</strain>
    </source>
</reference>
<dbReference type="Gramene" id="Bo4g076620.1">
    <property type="protein sequence ID" value="Bo4g076620.1"/>
    <property type="gene ID" value="Bo4g076620"/>
</dbReference>
<dbReference type="Proteomes" id="UP000032141">
    <property type="component" value="Chromosome C4"/>
</dbReference>
<evidence type="ECO:0000313" key="2">
    <source>
        <dbReference type="Proteomes" id="UP000032141"/>
    </source>
</evidence>
<protein>
    <submittedName>
        <fullName evidence="1">Uncharacterized protein</fullName>
    </submittedName>
</protein>
<dbReference type="OMA" id="NIRELWY"/>
<dbReference type="HOGENOM" id="CLU_2545772_0_0_1"/>
<reference evidence="1" key="2">
    <citation type="submission" date="2015-03" db="UniProtKB">
        <authorList>
            <consortium name="EnsemblPlants"/>
        </authorList>
    </citation>
    <scope>IDENTIFICATION</scope>
</reference>